<gene>
    <name evidence="2" type="ORF">U27_04691</name>
</gene>
<keyword evidence="1" id="KW-0472">Membrane</keyword>
<reference evidence="2" key="1">
    <citation type="journal article" date="2015" name="PeerJ">
        <title>First genomic representation of candidate bacterial phylum KSB3 points to enhanced environmental sensing as a trigger of wastewater bulking.</title>
        <authorList>
            <person name="Sekiguchi Y."/>
            <person name="Ohashi A."/>
            <person name="Parks D.H."/>
            <person name="Yamauchi T."/>
            <person name="Tyson G.W."/>
            <person name="Hugenholtz P."/>
        </authorList>
    </citation>
    <scope>NUCLEOTIDE SEQUENCE [LARGE SCALE GENOMIC DNA]</scope>
</reference>
<feature type="transmembrane region" description="Helical" evidence="1">
    <location>
        <begin position="57"/>
        <end position="75"/>
    </location>
</feature>
<evidence type="ECO:0000313" key="2">
    <source>
        <dbReference type="EMBL" id="GAK57724.1"/>
    </source>
</evidence>
<evidence type="ECO:0000256" key="1">
    <source>
        <dbReference type="SAM" id="Phobius"/>
    </source>
</evidence>
<evidence type="ECO:0000313" key="3">
    <source>
        <dbReference type="Proteomes" id="UP000030661"/>
    </source>
</evidence>
<dbReference type="AlphaFoldDB" id="A0A081BZG9"/>
<proteinExistence type="predicted"/>
<keyword evidence="1" id="KW-1133">Transmembrane helix</keyword>
<protein>
    <submittedName>
        <fullName evidence="2">Uncharacterized protein</fullName>
    </submittedName>
</protein>
<keyword evidence="1" id="KW-0812">Transmembrane</keyword>
<name>A0A081BZG9_VECG1</name>
<dbReference type="Proteomes" id="UP000030661">
    <property type="component" value="Unassembled WGS sequence"/>
</dbReference>
<accession>A0A081BZG9</accession>
<dbReference type="EMBL" id="DF820466">
    <property type="protein sequence ID" value="GAK57724.1"/>
    <property type="molecule type" value="Genomic_DNA"/>
</dbReference>
<sequence length="372" mass="41266">MANNKLQWFYAERARRFQEATQKLENNDVGAVKQYLEWADTATKLFAPAQHAALRKWAMVVTGVAVLLVGLAWTLRIHFTHVALEVTTENVRFTLQKEWSCNPLGQTGACFVGNKLTIDNLARIDAPGVLPGSPVNAADGTAVLDVRGAEINVTDLRIAAGAEIEFGIQGKELQLFVKKAALTGTLQVQQASVTIEPGADREPIPLEIAAEIPETMTFTTAQTGAVPVLLTLTTSTAWRLRDVPAQKLDFVTEYPSTFGHFVSALRTGRITLRETDLKKDLRDGEYLTLKSPVTRRLELTTSDQGDIKVMFEGSAARILVGSEDFKEDLTPTYFEYIARQKRLTIFWSAVVFIGGLIWKIRSLDFLIEPKQK</sequence>
<dbReference type="HOGENOM" id="CLU_743274_0_0_0"/>
<keyword evidence="3" id="KW-1185">Reference proteome</keyword>
<feature type="transmembrane region" description="Helical" evidence="1">
    <location>
        <begin position="343"/>
        <end position="360"/>
    </location>
</feature>
<organism evidence="2">
    <name type="scientific">Vecturithrix granuli</name>
    <dbReference type="NCBI Taxonomy" id="1499967"/>
    <lineage>
        <taxon>Bacteria</taxon>
        <taxon>Candidatus Moduliflexota</taxon>
        <taxon>Candidatus Vecturitrichia</taxon>
        <taxon>Candidatus Vecturitrichales</taxon>
        <taxon>Candidatus Vecturitrichaceae</taxon>
        <taxon>Candidatus Vecturithrix</taxon>
    </lineage>
</organism>